<name>A0A0B6APY0_PRIM2</name>
<evidence type="ECO:0000256" key="4">
    <source>
        <dbReference type="ARBA" id="ARBA00022840"/>
    </source>
</evidence>
<keyword evidence="4" id="KW-0067">ATP-binding</keyword>
<dbReference type="InterPro" id="IPR005702">
    <property type="entry name" value="Wzc-like_C"/>
</dbReference>
<reference evidence="7 8" key="1">
    <citation type="journal article" date="2015" name="Genome Announc.">
        <title>Complete genome sequences for 35 biothreat assay-relevant bacillus species.</title>
        <authorList>
            <person name="Johnson S.L."/>
            <person name="Daligault H.E."/>
            <person name="Davenport K.W."/>
            <person name="Jaissle J."/>
            <person name="Frey K.G."/>
            <person name="Ladner J.T."/>
            <person name="Broomall S.M."/>
            <person name="Bishop-Lilly K.A."/>
            <person name="Bruce D.C."/>
            <person name="Gibbons H.S."/>
            <person name="Coyne S.R."/>
            <person name="Lo C.C."/>
            <person name="Meincke L."/>
            <person name="Munk A.C."/>
            <person name="Koroleva G.I."/>
            <person name="Rosenzweig C.N."/>
            <person name="Palacios G.F."/>
            <person name="Redden C.L."/>
            <person name="Minogue T.D."/>
            <person name="Chain P.S."/>
        </authorList>
    </citation>
    <scope>NUCLEOTIDE SEQUENCE [LARGE SCALE GENOMIC DNA]</scope>
    <source>
        <strain evidence="8">ATCC 14581 / DSM 32 / JCM 2506 / NBRC 15308 / NCIMB 9376 / NCTC 10342 / NRRL B-14308 / VKM B-512</strain>
    </source>
</reference>
<accession>A0A0B6APY0</accession>
<evidence type="ECO:0000313" key="7">
    <source>
        <dbReference type="EMBL" id="AJI25526.1"/>
    </source>
</evidence>
<dbReference type="PANTHER" id="PTHR32309:SF31">
    <property type="entry name" value="CAPSULAR EXOPOLYSACCHARIDE FAMILY"/>
    <property type="match status" value="1"/>
</dbReference>
<keyword evidence="5" id="KW-0829">Tyrosine-protein kinase</keyword>
<dbReference type="InterPro" id="IPR050445">
    <property type="entry name" value="Bact_polysacc_biosynth/exp"/>
</dbReference>
<dbReference type="Pfam" id="PF13614">
    <property type="entry name" value="AAA_31"/>
    <property type="match status" value="1"/>
</dbReference>
<evidence type="ECO:0000313" key="8">
    <source>
        <dbReference type="Proteomes" id="UP000031829"/>
    </source>
</evidence>
<sequence length="210" mass="23675">MSFKQKKYPFSLYQDAKTINQTNMIRKNVEVLLNSEVKCLTITSAEVNDKKPLMTAKLGISFAEQGKNVLLIDGNVHCPSLHQLFDLGSSEGLTDVLVNGKGRHVPIKQTSYKGLDVLPAGSHFRNASTLFVSKYFDELIEKWKEEYDLILFETPQFLEETDSHILTAKCDATMLVVEERKTKLDTVVKTKNMLGKARIDVLGVIWSPSH</sequence>
<dbReference type="GO" id="GO:0005524">
    <property type="term" value="F:ATP binding"/>
    <property type="evidence" value="ECO:0007669"/>
    <property type="project" value="UniProtKB-KW"/>
</dbReference>
<dbReference type="PANTHER" id="PTHR32309">
    <property type="entry name" value="TYROSINE-PROTEIN KINASE"/>
    <property type="match status" value="1"/>
</dbReference>
<evidence type="ECO:0000256" key="2">
    <source>
        <dbReference type="ARBA" id="ARBA00022741"/>
    </source>
</evidence>
<dbReference type="Proteomes" id="UP000031829">
    <property type="component" value="Chromosome"/>
</dbReference>
<dbReference type="AlphaFoldDB" id="A0A0B6APY0"/>
<protein>
    <submittedName>
        <fullName evidence="7">Capsular exopolysaccharide family domain protein</fullName>
    </submittedName>
</protein>
<gene>
    <name evidence="7" type="ORF">BG04_3396</name>
</gene>
<feature type="domain" description="AAA" evidence="6">
    <location>
        <begin position="55"/>
        <end position="178"/>
    </location>
</feature>
<dbReference type="CDD" id="cd05387">
    <property type="entry name" value="BY-kinase"/>
    <property type="match status" value="1"/>
</dbReference>
<proteinExistence type="predicted"/>
<keyword evidence="3" id="KW-0418">Kinase</keyword>
<dbReference type="KEGG" id="bmeg:BG04_3396"/>
<evidence type="ECO:0000259" key="6">
    <source>
        <dbReference type="Pfam" id="PF13614"/>
    </source>
</evidence>
<dbReference type="InterPro" id="IPR025669">
    <property type="entry name" value="AAA_dom"/>
</dbReference>
<dbReference type="SUPFAM" id="SSF52540">
    <property type="entry name" value="P-loop containing nucleoside triphosphate hydrolases"/>
    <property type="match status" value="1"/>
</dbReference>
<dbReference type="NCBIfam" id="TIGR01007">
    <property type="entry name" value="eps_fam"/>
    <property type="match status" value="1"/>
</dbReference>
<dbReference type="GO" id="GO:0004713">
    <property type="term" value="F:protein tyrosine kinase activity"/>
    <property type="evidence" value="ECO:0007669"/>
    <property type="project" value="UniProtKB-KW"/>
</dbReference>
<organism evidence="7 8">
    <name type="scientific">Priestia megaterium (strain ATCC 14581 / DSM 32 / CCUG 1817 / JCM 2506 / NBRC 15308 / NCIMB 9376 / NCTC 10342 / NRRL B-14308 / VKM B-512 / Ford 19)</name>
    <name type="common">Bacillus megaterium</name>
    <dbReference type="NCBI Taxonomy" id="1348623"/>
    <lineage>
        <taxon>Bacteria</taxon>
        <taxon>Bacillati</taxon>
        <taxon>Bacillota</taxon>
        <taxon>Bacilli</taxon>
        <taxon>Bacillales</taxon>
        <taxon>Bacillaceae</taxon>
        <taxon>Priestia</taxon>
    </lineage>
</organism>
<dbReference type="EMBL" id="CP009920">
    <property type="protein sequence ID" value="AJI25526.1"/>
    <property type="molecule type" value="Genomic_DNA"/>
</dbReference>
<evidence type="ECO:0000256" key="1">
    <source>
        <dbReference type="ARBA" id="ARBA00022679"/>
    </source>
</evidence>
<evidence type="ECO:0000256" key="3">
    <source>
        <dbReference type="ARBA" id="ARBA00022777"/>
    </source>
</evidence>
<dbReference type="Gene3D" id="3.40.50.300">
    <property type="entry name" value="P-loop containing nucleotide triphosphate hydrolases"/>
    <property type="match status" value="1"/>
</dbReference>
<dbReference type="GeneID" id="93641457"/>
<dbReference type="HOGENOM" id="CLU_052027_2_3_9"/>
<keyword evidence="1" id="KW-0808">Transferase</keyword>
<dbReference type="InterPro" id="IPR027417">
    <property type="entry name" value="P-loop_NTPase"/>
</dbReference>
<evidence type="ECO:0000256" key="5">
    <source>
        <dbReference type="ARBA" id="ARBA00023137"/>
    </source>
</evidence>
<dbReference type="RefSeq" id="WP_034653813.1">
    <property type="nucleotide sequence ID" value="NZ_BCVB01000003.1"/>
</dbReference>
<keyword evidence="2" id="KW-0547">Nucleotide-binding</keyword>